<protein>
    <submittedName>
        <fullName evidence="1">Uncharacterized protein</fullName>
    </submittedName>
</protein>
<reference evidence="1 2" key="2">
    <citation type="journal article" date="2022" name="Mol. Ecol. Resour.">
        <title>The genomes of chicory, endive, great burdock and yacon provide insights into Asteraceae paleo-polyploidization history and plant inulin production.</title>
        <authorList>
            <person name="Fan W."/>
            <person name="Wang S."/>
            <person name="Wang H."/>
            <person name="Wang A."/>
            <person name="Jiang F."/>
            <person name="Liu H."/>
            <person name="Zhao H."/>
            <person name="Xu D."/>
            <person name="Zhang Y."/>
        </authorList>
    </citation>
    <scope>NUCLEOTIDE SEQUENCE [LARGE SCALE GENOMIC DNA]</scope>
    <source>
        <strain evidence="2">cv. Yunnan</strain>
        <tissue evidence="1">Leaves</tissue>
    </source>
</reference>
<dbReference type="EMBL" id="CM042022">
    <property type="protein sequence ID" value="KAI3815631.1"/>
    <property type="molecule type" value="Genomic_DNA"/>
</dbReference>
<name>A0ACB9J680_9ASTR</name>
<gene>
    <name evidence="1" type="ORF">L1987_15308</name>
</gene>
<keyword evidence="2" id="KW-1185">Reference proteome</keyword>
<accession>A0ACB9J680</accession>
<organism evidence="1 2">
    <name type="scientific">Smallanthus sonchifolius</name>
    <dbReference type="NCBI Taxonomy" id="185202"/>
    <lineage>
        <taxon>Eukaryota</taxon>
        <taxon>Viridiplantae</taxon>
        <taxon>Streptophyta</taxon>
        <taxon>Embryophyta</taxon>
        <taxon>Tracheophyta</taxon>
        <taxon>Spermatophyta</taxon>
        <taxon>Magnoliopsida</taxon>
        <taxon>eudicotyledons</taxon>
        <taxon>Gunneridae</taxon>
        <taxon>Pentapetalae</taxon>
        <taxon>asterids</taxon>
        <taxon>campanulids</taxon>
        <taxon>Asterales</taxon>
        <taxon>Asteraceae</taxon>
        <taxon>Asteroideae</taxon>
        <taxon>Heliantheae alliance</taxon>
        <taxon>Millerieae</taxon>
        <taxon>Smallanthus</taxon>
    </lineage>
</organism>
<evidence type="ECO:0000313" key="2">
    <source>
        <dbReference type="Proteomes" id="UP001056120"/>
    </source>
</evidence>
<dbReference type="Proteomes" id="UP001056120">
    <property type="component" value="Linkage Group LG05"/>
</dbReference>
<evidence type="ECO:0000313" key="1">
    <source>
        <dbReference type="EMBL" id="KAI3815631.1"/>
    </source>
</evidence>
<proteinExistence type="predicted"/>
<reference evidence="2" key="1">
    <citation type="journal article" date="2022" name="Mol. Ecol. Resour.">
        <title>The genomes of chicory, endive, great burdock and yacon provide insights into Asteraceae palaeo-polyploidization history and plant inulin production.</title>
        <authorList>
            <person name="Fan W."/>
            <person name="Wang S."/>
            <person name="Wang H."/>
            <person name="Wang A."/>
            <person name="Jiang F."/>
            <person name="Liu H."/>
            <person name="Zhao H."/>
            <person name="Xu D."/>
            <person name="Zhang Y."/>
        </authorList>
    </citation>
    <scope>NUCLEOTIDE SEQUENCE [LARGE SCALE GENOMIC DNA]</scope>
    <source>
        <strain evidence="2">cv. Yunnan</strain>
    </source>
</reference>
<comment type="caution">
    <text evidence="1">The sequence shown here is derived from an EMBL/GenBank/DDBJ whole genome shotgun (WGS) entry which is preliminary data.</text>
</comment>
<sequence>MIASESLLVSSLCCAPGSGCGLLISMLGGMICSIGPTSYGLTDGKIPQPLTDSKGSVYLGTVRCQAKKESASWAAVWSCELCYGVQASIPRLGLTPFERLCHLRQRAAMVRVVAESDFPPVAKLGVRVRADDMLL</sequence>